<name>A0A4Z0QYW8_9FIRM</name>
<dbReference type="GO" id="GO:0005829">
    <property type="term" value="C:cytosol"/>
    <property type="evidence" value="ECO:0007669"/>
    <property type="project" value="TreeGrafter"/>
</dbReference>
<dbReference type="CDD" id="cd00180">
    <property type="entry name" value="PKc"/>
    <property type="match status" value="1"/>
</dbReference>
<protein>
    <submittedName>
        <fullName evidence="7">Protein kinase family protein</fullName>
    </submittedName>
</protein>
<dbReference type="PANTHER" id="PTHR24348">
    <property type="entry name" value="SERINE/THREONINE-PROTEIN KINASE UNC-51-RELATED"/>
    <property type="match status" value="1"/>
</dbReference>
<evidence type="ECO:0000313" key="8">
    <source>
        <dbReference type="Proteomes" id="UP000298460"/>
    </source>
</evidence>
<keyword evidence="8" id="KW-1185">Reference proteome</keyword>
<keyword evidence="2 5" id="KW-0547">Nucleotide-binding</keyword>
<organism evidence="7 8">
    <name type="scientific">Desulfosporosinus fructosivorans</name>
    <dbReference type="NCBI Taxonomy" id="2018669"/>
    <lineage>
        <taxon>Bacteria</taxon>
        <taxon>Bacillati</taxon>
        <taxon>Bacillota</taxon>
        <taxon>Clostridia</taxon>
        <taxon>Eubacteriales</taxon>
        <taxon>Desulfitobacteriaceae</taxon>
        <taxon>Desulfosporosinus</taxon>
    </lineage>
</organism>
<dbReference type="Gene3D" id="1.10.510.10">
    <property type="entry name" value="Transferase(Phosphotransferase) domain 1"/>
    <property type="match status" value="1"/>
</dbReference>
<evidence type="ECO:0000256" key="4">
    <source>
        <dbReference type="ARBA" id="ARBA00022840"/>
    </source>
</evidence>
<keyword evidence="4 5" id="KW-0067">ATP-binding</keyword>
<dbReference type="EMBL" id="SPQQ01000024">
    <property type="protein sequence ID" value="TGE34947.1"/>
    <property type="molecule type" value="Genomic_DNA"/>
</dbReference>
<dbReference type="Proteomes" id="UP000298460">
    <property type="component" value="Unassembled WGS sequence"/>
</dbReference>
<dbReference type="Pfam" id="PF00069">
    <property type="entry name" value="Pkinase"/>
    <property type="match status" value="1"/>
</dbReference>
<dbReference type="GO" id="GO:0005776">
    <property type="term" value="C:autophagosome"/>
    <property type="evidence" value="ECO:0007669"/>
    <property type="project" value="TreeGrafter"/>
</dbReference>
<dbReference type="PROSITE" id="PS50011">
    <property type="entry name" value="PROTEIN_KINASE_DOM"/>
    <property type="match status" value="1"/>
</dbReference>
<evidence type="ECO:0000256" key="5">
    <source>
        <dbReference type="PROSITE-ProRule" id="PRU10141"/>
    </source>
</evidence>
<dbReference type="SUPFAM" id="SSF56112">
    <property type="entry name" value="Protein kinase-like (PK-like)"/>
    <property type="match status" value="1"/>
</dbReference>
<dbReference type="InterPro" id="IPR045269">
    <property type="entry name" value="Atg1-like"/>
</dbReference>
<dbReference type="GO" id="GO:0004674">
    <property type="term" value="F:protein serine/threonine kinase activity"/>
    <property type="evidence" value="ECO:0007669"/>
    <property type="project" value="InterPro"/>
</dbReference>
<evidence type="ECO:0000259" key="6">
    <source>
        <dbReference type="PROSITE" id="PS50011"/>
    </source>
</evidence>
<dbReference type="InterPro" id="IPR011009">
    <property type="entry name" value="Kinase-like_dom_sf"/>
</dbReference>
<dbReference type="GO" id="GO:0016020">
    <property type="term" value="C:membrane"/>
    <property type="evidence" value="ECO:0007669"/>
    <property type="project" value="TreeGrafter"/>
</dbReference>
<feature type="binding site" evidence="5">
    <location>
        <position position="53"/>
    </location>
    <ligand>
        <name>ATP</name>
        <dbReference type="ChEBI" id="CHEBI:30616"/>
    </ligand>
</feature>
<keyword evidence="3 7" id="KW-0418">Kinase</keyword>
<dbReference type="PANTHER" id="PTHR24348:SF22">
    <property type="entry name" value="NON-SPECIFIC SERINE_THREONINE PROTEIN KINASE"/>
    <property type="match status" value="1"/>
</dbReference>
<evidence type="ECO:0000256" key="1">
    <source>
        <dbReference type="ARBA" id="ARBA00022679"/>
    </source>
</evidence>
<comment type="caution">
    <text evidence="7">The sequence shown here is derived from an EMBL/GenBank/DDBJ whole genome shotgun (WGS) entry which is preliminary data.</text>
</comment>
<dbReference type="PROSITE" id="PS00108">
    <property type="entry name" value="PROTEIN_KINASE_ST"/>
    <property type="match status" value="1"/>
</dbReference>
<dbReference type="GO" id="GO:0005524">
    <property type="term" value="F:ATP binding"/>
    <property type="evidence" value="ECO:0007669"/>
    <property type="project" value="UniProtKB-UniRule"/>
</dbReference>
<feature type="domain" description="Protein kinase" evidence="6">
    <location>
        <begin position="24"/>
        <end position="307"/>
    </location>
</feature>
<reference evidence="7 8" key="1">
    <citation type="submission" date="2019-03" db="EMBL/GenBank/DDBJ databases">
        <title>Draft Genome Sequence of Desulfosporosinus fructosivorans Strain 63.6F, Isolated from Marine Sediment in the Baltic Sea.</title>
        <authorList>
            <person name="Hausmann B."/>
            <person name="Vandieken V."/>
            <person name="Pjevac P."/>
            <person name="Schreck K."/>
            <person name="Herbold C.W."/>
            <person name="Loy A."/>
        </authorList>
    </citation>
    <scope>NUCLEOTIDE SEQUENCE [LARGE SCALE GENOMIC DNA]</scope>
    <source>
        <strain evidence="7 8">63.6F</strain>
    </source>
</reference>
<dbReference type="AlphaFoldDB" id="A0A4Z0QYW8"/>
<dbReference type="GO" id="GO:0000407">
    <property type="term" value="C:phagophore assembly site"/>
    <property type="evidence" value="ECO:0007669"/>
    <property type="project" value="TreeGrafter"/>
</dbReference>
<dbReference type="SMART" id="SM00220">
    <property type="entry name" value="S_TKc"/>
    <property type="match status" value="1"/>
</dbReference>
<dbReference type="InterPro" id="IPR008271">
    <property type="entry name" value="Ser/Thr_kinase_AS"/>
</dbReference>
<gene>
    <name evidence="7" type="ORF">E4K67_28095</name>
</gene>
<dbReference type="PROSITE" id="PS00107">
    <property type="entry name" value="PROTEIN_KINASE_ATP"/>
    <property type="match status" value="1"/>
</dbReference>
<evidence type="ECO:0000256" key="2">
    <source>
        <dbReference type="ARBA" id="ARBA00022741"/>
    </source>
</evidence>
<keyword evidence="1" id="KW-0808">Transferase</keyword>
<evidence type="ECO:0000313" key="7">
    <source>
        <dbReference type="EMBL" id="TGE34947.1"/>
    </source>
</evidence>
<dbReference type="InterPro" id="IPR000719">
    <property type="entry name" value="Prot_kinase_dom"/>
</dbReference>
<proteinExistence type="predicted"/>
<sequence length="346" mass="40595">MCKGCLFVTLAKDEIVKFIRTKDYLFEKFVGRGGTGRTVLLRDDILNTFFICKKYEPSDGNDKEDCFNRFIDEIKILYTLSHVNVVRIYTYFLYPEHITGYILMEHIDGTNIEDFLAWEKTETFEEIFVQLIEGFEYLERKSILHRDIKPENILVTKEGVVKIIDFGFGKKILADNNNEASILLNWPVSELPDEIRDLKYDHKTDIYFLGKMFNKLLEDNSIDAFKYQYIVDKMINTNQHKRINAFSIILQLLSTDIFQQINFSEDEIDIYGIFAEALSAHLDKFTKEEPKFESNPDIILNKLEILLAESSLEKNILNNTRLFACFFGTDHYSYYSSRDIEVSCVY</sequence>
<evidence type="ECO:0000256" key="3">
    <source>
        <dbReference type="ARBA" id="ARBA00022777"/>
    </source>
</evidence>
<dbReference type="InterPro" id="IPR017441">
    <property type="entry name" value="Protein_kinase_ATP_BS"/>
</dbReference>
<accession>A0A4Z0QYW8</accession>